<accession>A0ABT2H992</accession>
<keyword evidence="4" id="KW-1185">Reference proteome</keyword>
<evidence type="ECO:0000313" key="4">
    <source>
        <dbReference type="Proteomes" id="UP001165586"/>
    </source>
</evidence>
<feature type="region of interest" description="Disordered" evidence="2">
    <location>
        <begin position="28"/>
        <end position="65"/>
    </location>
</feature>
<protein>
    <recommendedName>
        <fullName evidence="5">Scaffolding protein</fullName>
    </recommendedName>
</protein>
<name>A0ABT2H992_9MICO</name>
<reference evidence="3" key="1">
    <citation type="submission" date="2022-08" db="EMBL/GenBank/DDBJ databases">
        <authorList>
            <person name="Deng Y."/>
            <person name="Han X.-F."/>
            <person name="Zhang Y.-Q."/>
        </authorList>
    </citation>
    <scope>NUCLEOTIDE SEQUENCE</scope>
    <source>
        <strain evidence="3">CPCC 203386</strain>
    </source>
</reference>
<evidence type="ECO:0000256" key="1">
    <source>
        <dbReference type="SAM" id="Coils"/>
    </source>
</evidence>
<sequence length="351" mass="39821">MSNPNDMYIDTDNFDFFSLNDVVLDVDTNGNEIPNSDATAKHNPSKVAEGAGNPDGGIIDDTSDLSFDFGEEDEVEESDEVEEAVEEVEEEVEDSEVEQTETPDEQEVDFEEYEITLPTGENVVLSEVIKGYKDNQALEQAIAEFNQTQEAFVKESEGVYKHLELARLEADRVIEDYEDFDWATYKREDPAGYVENREFLDRYIARRKEIIDTMQHLESQKAEAEAATKQKAAEEAAAVLQRDIPGWSKDLYVELMEFAIAQGAEKDYIENCIDPLTFKLLHKALQFEKGKKTVVAKMKRVGSPTKVVQAQAKPTPTEQKVDKKKEVLLKKIRNGGLDERDTSDMFKYLVD</sequence>
<evidence type="ECO:0000256" key="2">
    <source>
        <dbReference type="SAM" id="MobiDB-lite"/>
    </source>
</evidence>
<feature type="coiled-coil region" evidence="1">
    <location>
        <begin position="200"/>
        <end position="237"/>
    </location>
</feature>
<feature type="compositionally biased region" description="Polar residues" evidence="2">
    <location>
        <begin position="28"/>
        <end position="38"/>
    </location>
</feature>
<keyword evidence="1" id="KW-0175">Coiled coil</keyword>
<dbReference type="RefSeq" id="WP_259542570.1">
    <property type="nucleotide sequence ID" value="NZ_JANLCJ010000051.1"/>
</dbReference>
<organism evidence="3 4">
    <name type="scientific">Herbiconiux daphne</name>
    <dbReference type="NCBI Taxonomy" id="2970914"/>
    <lineage>
        <taxon>Bacteria</taxon>
        <taxon>Bacillati</taxon>
        <taxon>Actinomycetota</taxon>
        <taxon>Actinomycetes</taxon>
        <taxon>Micrococcales</taxon>
        <taxon>Microbacteriaceae</taxon>
        <taxon>Herbiconiux</taxon>
    </lineage>
</organism>
<proteinExistence type="predicted"/>
<evidence type="ECO:0008006" key="5">
    <source>
        <dbReference type="Google" id="ProtNLM"/>
    </source>
</evidence>
<feature type="region of interest" description="Disordered" evidence="2">
    <location>
        <begin position="89"/>
        <end position="108"/>
    </location>
</feature>
<comment type="caution">
    <text evidence="3">The sequence shown here is derived from an EMBL/GenBank/DDBJ whole genome shotgun (WGS) entry which is preliminary data.</text>
</comment>
<gene>
    <name evidence="3" type="ORF">N1032_22670</name>
</gene>
<dbReference type="EMBL" id="JANLCJ010000051">
    <property type="protein sequence ID" value="MCS5736540.1"/>
    <property type="molecule type" value="Genomic_DNA"/>
</dbReference>
<dbReference type="Proteomes" id="UP001165586">
    <property type="component" value="Unassembled WGS sequence"/>
</dbReference>
<evidence type="ECO:0000313" key="3">
    <source>
        <dbReference type="EMBL" id="MCS5736540.1"/>
    </source>
</evidence>